<evidence type="ECO:0000313" key="1">
    <source>
        <dbReference type="EMBL" id="MEX6503682.1"/>
    </source>
</evidence>
<reference evidence="1 2" key="1">
    <citation type="submission" date="2024-07" db="EMBL/GenBank/DDBJ databases">
        <authorList>
            <person name="Li M."/>
        </authorList>
    </citation>
    <scope>NUCLEOTIDE SEQUENCE [LARGE SCALE GENOMIC DNA]</scope>
    <source>
        <strain evidence="1 2">25A3E</strain>
    </source>
</reference>
<proteinExistence type="predicted"/>
<gene>
    <name evidence="1" type="ORF">AB5S05_16580</name>
</gene>
<comment type="caution">
    <text evidence="1">The sequence shown here is derived from an EMBL/GenBank/DDBJ whole genome shotgun (WGS) entry which is preliminary data.</text>
</comment>
<name>A0ABV3YWG5_9PSED</name>
<dbReference type="EMBL" id="JBFTEG010000014">
    <property type="protein sequence ID" value="MEX6503682.1"/>
    <property type="molecule type" value="Genomic_DNA"/>
</dbReference>
<sequence>MDEQQLQAATLARLHQNQVALAEAVWLLAQWIGQRGSTDVADGVRQQLQLLANNSASINQALSELCG</sequence>
<evidence type="ECO:0000313" key="2">
    <source>
        <dbReference type="Proteomes" id="UP001560296"/>
    </source>
</evidence>
<protein>
    <recommendedName>
        <fullName evidence="3">ANTAR domain-containing protein</fullName>
    </recommendedName>
</protein>
<organism evidence="1 2">
    <name type="scientific">Pseudomonas zhanjiangensis</name>
    <dbReference type="NCBI Taxonomy" id="3239015"/>
    <lineage>
        <taxon>Bacteria</taxon>
        <taxon>Pseudomonadati</taxon>
        <taxon>Pseudomonadota</taxon>
        <taxon>Gammaproteobacteria</taxon>
        <taxon>Pseudomonadales</taxon>
        <taxon>Pseudomonadaceae</taxon>
        <taxon>Pseudomonas</taxon>
    </lineage>
</organism>
<dbReference type="Proteomes" id="UP001560296">
    <property type="component" value="Unassembled WGS sequence"/>
</dbReference>
<accession>A0ABV3YWG5</accession>
<evidence type="ECO:0008006" key="3">
    <source>
        <dbReference type="Google" id="ProtNLM"/>
    </source>
</evidence>
<keyword evidence="2" id="KW-1185">Reference proteome</keyword>
<dbReference type="RefSeq" id="WP_369288626.1">
    <property type="nucleotide sequence ID" value="NZ_JBFTEG010000014.1"/>
</dbReference>